<dbReference type="Proteomes" id="UP000094444">
    <property type="component" value="Unassembled WGS sequence"/>
</dbReference>
<dbReference type="InterPro" id="IPR027443">
    <property type="entry name" value="IPNS-like_sf"/>
</dbReference>
<reference evidence="1" key="1">
    <citation type="submission" date="2017-09" db="EMBL/GenBank/DDBJ databases">
        <title>Polyketide synthases of a Diaporthe helianthi virulent isolate.</title>
        <authorList>
            <person name="Baroncelli R."/>
        </authorList>
    </citation>
    <scope>NUCLEOTIDE SEQUENCE [LARGE SCALE GENOMIC DNA]</scope>
    <source>
        <strain evidence="1">7/96</strain>
    </source>
</reference>
<evidence type="ECO:0000313" key="2">
    <source>
        <dbReference type="Proteomes" id="UP000094444"/>
    </source>
</evidence>
<keyword evidence="2" id="KW-1185">Reference proteome</keyword>
<dbReference type="SUPFAM" id="SSF51197">
    <property type="entry name" value="Clavaminate synthase-like"/>
    <property type="match status" value="1"/>
</dbReference>
<dbReference type="OrthoDB" id="10304138at2759"/>
<accession>A0A2P5HEF6</accession>
<comment type="caution">
    <text evidence="1">The sequence shown here is derived from an EMBL/GenBank/DDBJ whole genome shotgun (WGS) entry which is preliminary data.</text>
</comment>
<organism evidence="1 2">
    <name type="scientific">Diaporthe helianthi</name>
    <dbReference type="NCBI Taxonomy" id="158607"/>
    <lineage>
        <taxon>Eukaryota</taxon>
        <taxon>Fungi</taxon>
        <taxon>Dikarya</taxon>
        <taxon>Ascomycota</taxon>
        <taxon>Pezizomycotina</taxon>
        <taxon>Sordariomycetes</taxon>
        <taxon>Sordariomycetidae</taxon>
        <taxon>Diaporthales</taxon>
        <taxon>Diaporthaceae</taxon>
        <taxon>Diaporthe</taxon>
    </lineage>
</organism>
<proteinExistence type="predicted"/>
<dbReference type="InParanoid" id="A0A2P5HEF6"/>
<dbReference type="Gene3D" id="2.60.120.330">
    <property type="entry name" value="B-lactam Antibiotic, Isopenicillin N Synthase, Chain"/>
    <property type="match status" value="1"/>
</dbReference>
<dbReference type="EMBL" id="MAVT02003635">
    <property type="protein sequence ID" value="POS68633.1"/>
    <property type="molecule type" value="Genomic_DNA"/>
</dbReference>
<gene>
    <name evidence="1" type="ORF">DHEL01_v212973</name>
</gene>
<protein>
    <submittedName>
        <fullName evidence="1">Uncharacterized protein</fullName>
    </submittedName>
</protein>
<evidence type="ECO:0000313" key="1">
    <source>
        <dbReference type="EMBL" id="POS68633.1"/>
    </source>
</evidence>
<name>A0A2P5HEF6_DIAHE</name>
<dbReference type="AlphaFoldDB" id="A0A2P5HEF6"/>
<sequence length="235" mass="25858">MDTYSNFAGVPAIDASILNDEPSAERKKLLQILVASLFTHGAIRITGHGLAACKIQRAFESLKLSAACSRSEGGLCRGYRGLQAHTGDETTMAYEYESFSAGPSYDRQAPTPWPIGIIEEALGLYDDELVSRWSHRNGEVRTKHRTSSLKGQVEGLMTGLPEGESVHPMLMLVFQETRGGEIVVVCGTRIRKWIQNQLLSSSGAKKMPQAEECICLRPAKYSMDFVGYEDMHNTG</sequence>